<accession>A0ABQ4NDM9</accession>
<evidence type="ECO:0000256" key="4">
    <source>
        <dbReference type="ARBA" id="ARBA00022989"/>
    </source>
</evidence>
<dbReference type="InterPro" id="IPR000175">
    <property type="entry name" value="Na/ntran_symport"/>
</dbReference>
<dbReference type="Pfam" id="PF00209">
    <property type="entry name" value="SNF"/>
    <property type="match status" value="1"/>
</dbReference>
<evidence type="ECO:0000256" key="5">
    <source>
        <dbReference type="ARBA" id="ARBA00023136"/>
    </source>
</evidence>
<dbReference type="EMBL" id="BOVJ01000174">
    <property type="protein sequence ID" value="GIQ66342.1"/>
    <property type="molecule type" value="Genomic_DNA"/>
</dbReference>
<keyword evidence="2 6" id="KW-0813">Transport</keyword>
<dbReference type="PANTHER" id="PTHR42948">
    <property type="entry name" value="TRANSPORTER"/>
    <property type="match status" value="1"/>
</dbReference>
<evidence type="ECO:0000313" key="8">
    <source>
        <dbReference type="Proteomes" id="UP000680304"/>
    </source>
</evidence>
<evidence type="ECO:0000256" key="1">
    <source>
        <dbReference type="ARBA" id="ARBA00004141"/>
    </source>
</evidence>
<keyword evidence="8" id="KW-1185">Reference proteome</keyword>
<name>A0ABQ4NDM9_9BACL</name>
<comment type="caution">
    <text evidence="7">The sequence shown here is derived from an EMBL/GenBank/DDBJ whole genome shotgun (WGS) entry which is preliminary data.</text>
</comment>
<evidence type="ECO:0000313" key="7">
    <source>
        <dbReference type="EMBL" id="GIQ66342.1"/>
    </source>
</evidence>
<organism evidence="7 8">
    <name type="scientific">Paenibacillus cisolokensis</name>
    <dbReference type="NCBI Taxonomy" id="1658519"/>
    <lineage>
        <taxon>Bacteria</taxon>
        <taxon>Bacillati</taxon>
        <taxon>Bacillota</taxon>
        <taxon>Bacilli</taxon>
        <taxon>Bacillales</taxon>
        <taxon>Paenibacillaceae</taxon>
        <taxon>Paenibacillus</taxon>
    </lineage>
</organism>
<keyword evidence="4" id="KW-1133">Transmembrane helix</keyword>
<comment type="similarity">
    <text evidence="6">Belongs to the sodium:neurotransmitter symporter (SNF) (TC 2.A.22) family.</text>
</comment>
<gene>
    <name evidence="7" type="ORF">PACILC2_49100</name>
</gene>
<sequence length="71" mass="7842">MNQHSQQLEKPPELERGTTERFSSKGFIVAAIGSAVGLGNMWKFPYITGENGGAAFFSSLSFVCCWSDYRC</sequence>
<comment type="subcellular location">
    <subcellularLocation>
        <location evidence="1">Membrane</location>
        <topology evidence="1">Multi-pass membrane protein</topology>
    </subcellularLocation>
</comment>
<dbReference type="InterPro" id="IPR037272">
    <property type="entry name" value="SNS_sf"/>
</dbReference>
<dbReference type="PROSITE" id="PS50267">
    <property type="entry name" value="NA_NEUROTRAN_SYMP_3"/>
    <property type="match status" value="1"/>
</dbReference>
<protein>
    <recommendedName>
        <fullName evidence="6">Transporter</fullName>
    </recommendedName>
</protein>
<evidence type="ECO:0000256" key="3">
    <source>
        <dbReference type="ARBA" id="ARBA00022692"/>
    </source>
</evidence>
<dbReference type="SUPFAM" id="SSF161070">
    <property type="entry name" value="SNF-like"/>
    <property type="match status" value="1"/>
</dbReference>
<dbReference type="PANTHER" id="PTHR42948:SF1">
    <property type="entry name" value="TRANSPORTER"/>
    <property type="match status" value="1"/>
</dbReference>
<evidence type="ECO:0000256" key="6">
    <source>
        <dbReference type="RuleBase" id="RU003732"/>
    </source>
</evidence>
<keyword evidence="6" id="KW-0769">Symport</keyword>
<proteinExistence type="inferred from homology"/>
<keyword evidence="5" id="KW-0472">Membrane</keyword>
<evidence type="ECO:0000256" key="2">
    <source>
        <dbReference type="ARBA" id="ARBA00022448"/>
    </source>
</evidence>
<reference evidence="7 8" key="1">
    <citation type="submission" date="2021-04" db="EMBL/GenBank/DDBJ databases">
        <title>Draft genome sequence of Paenibacillus cisolokensis, LC2-13A.</title>
        <authorList>
            <person name="Uke A."/>
            <person name="Chhe C."/>
            <person name="Baramee S."/>
            <person name="Kosugi A."/>
        </authorList>
    </citation>
    <scope>NUCLEOTIDE SEQUENCE [LARGE SCALE GENOMIC DNA]</scope>
    <source>
        <strain evidence="7 8">LC2-13A</strain>
    </source>
</reference>
<dbReference type="Proteomes" id="UP000680304">
    <property type="component" value="Unassembled WGS sequence"/>
</dbReference>
<dbReference type="PROSITE" id="PS00610">
    <property type="entry name" value="NA_NEUROTRAN_SYMP_1"/>
    <property type="match status" value="1"/>
</dbReference>
<keyword evidence="3 6" id="KW-0812">Transmembrane</keyword>